<gene>
    <name evidence="2" type="ORF">GCM10010411_39090</name>
</gene>
<evidence type="ECO:0000313" key="3">
    <source>
        <dbReference type="Proteomes" id="UP001501509"/>
    </source>
</evidence>
<dbReference type="InterPro" id="IPR032710">
    <property type="entry name" value="NTF2-like_dom_sf"/>
</dbReference>
<organism evidence="2 3">
    <name type="scientific">Actinomadura fulvescens</name>
    <dbReference type="NCBI Taxonomy" id="46160"/>
    <lineage>
        <taxon>Bacteria</taxon>
        <taxon>Bacillati</taxon>
        <taxon>Actinomycetota</taxon>
        <taxon>Actinomycetes</taxon>
        <taxon>Streptosporangiales</taxon>
        <taxon>Thermomonosporaceae</taxon>
        <taxon>Actinomadura</taxon>
    </lineage>
</organism>
<keyword evidence="3" id="KW-1185">Reference proteome</keyword>
<dbReference type="SUPFAM" id="SSF54427">
    <property type="entry name" value="NTF2-like"/>
    <property type="match status" value="1"/>
</dbReference>
<reference evidence="2 3" key="1">
    <citation type="journal article" date="2019" name="Int. J. Syst. Evol. Microbiol.">
        <title>The Global Catalogue of Microorganisms (GCM) 10K type strain sequencing project: providing services to taxonomists for standard genome sequencing and annotation.</title>
        <authorList>
            <consortium name="The Broad Institute Genomics Platform"/>
            <consortium name="The Broad Institute Genome Sequencing Center for Infectious Disease"/>
            <person name="Wu L."/>
            <person name="Ma J."/>
        </authorList>
    </citation>
    <scope>NUCLEOTIDE SEQUENCE [LARGE SCALE GENOMIC DNA]</scope>
    <source>
        <strain evidence="2 3">JCM 6833</strain>
    </source>
</reference>
<proteinExistence type="predicted"/>
<dbReference type="Proteomes" id="UP001501509">
    <property type="component" value="Unassembled WGS sequence"/>
</dbReference>
<sequence>MTKEAASLVANAKQWATYYGDFPNGEEGAVLTAPLRVRAAWDANDADAFAEMFIENGSMLVGDTQLTSRDDIRSYMAESFGGPYQGSRLSATPQEIRLLTDSVAIATFQGGVLRAGEDSLAPGAAVRTMWVVVKRAGDWRVASYQTSPIKG</sequence>
<accession>A0ABN3PUL5</accession>
<evidence type="ECO:0000259" key="1">
    <source>
        <dbReference type="Pfam" id="PF13577"/>
    </source>
</evidence>
<dbReference type="Gene3D" id="3.10.450.50">
    <property type="match status" value="1"/>
</dbReference>
<dbReference type="RefSeq" id="WP_344542773.1">
    <property type="nucleotide sequence ID" value="NZ_BAAATD010000005.1"/>
</dbReference>
<dbReference type="InterPro" id="IPR011944">
    <property type="entry name" value="Steroid_delta5-4_isomerase"/>
</dbReference>
<comment type="caution">
    <text evidence="2">The sequence shown here is derived from an EMBL/GenBank/DDBJ whole genome shotgun (WGS) entry which is preliminary data.</text>
</comment>
<dbReference type="InterPro" id="IPR037401">
    <property type="entry name" value="SnoaL-like"/>
</dbReference>
<dbReference type="EMBL" id="BAAATD010000005">
    <property type="protein sequence ID" value="GAA2601541.1"/>
    <property type="molecule type" value="Genomic_DNA"/>
</dbReference>
<protein>
    <submittedName>
        <fullName evidence="2">SgcJ/EcaC family oxidoreductase</fullName>
    </submittedName>
</protein>
<feature type="domain" description="SnoaL-like" evidence="1">
    <location>
        <begin position="39"/>
        <end position="144"/>
    </location>
</feature>
<dbReference type="NCBIfam" id="TIGR02246">
    <property type="entry name" value="SgcJ/EcaC family oxidoreductase"/>
    <property type="match status" value="1"/>
</dbReference>
<name>A0ABN3PUL5_9ACTN</name>
<dbReference type="Pfam" id="PF13577">
    <property type="entry name" value="SnoaL_4"/>
    <property type="match status" value="1"/>
</dbReference>
<evidence type="ECO:0000313" key="2">
    <source>
        <dbReference type="EMBL" id="GAA2601541.1"/>
    </source>
</evidence>